<name>A0A1E5UK17_9POAL</name>
<reference evidence="1 2" key="1">
    <citation type="submission" date="2016-09" db="EMBL/GenBank/DDBJ databases">
        <title>The draft genome of Dichanthelium oligosanthes: A C3 panicoid grass species.</title>
        <authorList>
            <person name="Studer A.J."/>
            <person name="Schnable J.C."/>
            <person name="Brutnell T.P."/>
        </authorList>
    </citation>
    <scope>NUCLEOTIDE SEQUENCE [LARGE SCALE GENOMIC DNA]</scope>
    <source>
        <strain evidence="2">cv. Kellogg 1175</strain>
        <tissue evidence="1">Leaf</tissue>
    </source>
</reference>
<comment type="caution">
    <text evidence="1">The sequence shown here is derived from an EMBL/GenBank/DDBJ whole genome shotgun (WGS) entry which is preliminary data.</text>
</comment>
<dbReference type="Proteomes" id="UP000095767">
    <property type="component" value="Unassembled WGS sequence"/>
</dbReference>
<dbReference type="EMBL" id="LWDX02074124">
    <property type="protein sequence ID" value="OEL13219.1"/>
    <property type="molecule type" value="Genomic_DNA"/>
</dbReference>
<dbReference type="InterPro" id="IPR036047">
    <property type="entry name" value="F-box-like_dom_sf"/>
</dbReference>
<dbReference type="SUPFAM" id="SSF81383">
    <property type="entry name" value="F-box domain"/>
    <property type="match status" value="1"/>
</dbReference>
<protein>
    <recommendedName>
        <fullName evidence="3">F-box domain-containing protein</fullName>
    </recommendedName>
</protein>
<evidence type="ECO:0008006" key="3">
    <source>
        <dbReference type="Google" id="ProtNLM"/>
    </source>
</evidence>
<keyword evidence="2" id="KW-1185">Reference proteome</keyword>
<gene>
    <name evidence="1" type="ORF">BAE44_0025762</name>
</gene>
<evidence type="ECO:0000313" key="1">
    <source>
        <dbReference type="EMBL" id="OEL13219.1"/>
    </source>
</evidence>
<organism evidence="1 2">
    <name type="scientific">Dichanthelium oligosanthes</name>
    <dbReference type="NCBI Taxonomy" id="888268"/>
    <lineage>
        <taxon>Eukaryota</taxon>
        <taxon>Viridiplantae</taxon>
        <taxon>Streptophyta</taxon>
        <taxon>Embryophyta</taxon>
        <taxon>Tracheophyta</taxon>
        <taxon>Spermatophyta</taxon>
        <taxon>Magnoliopsida</taxon>
        <taxon>Liliopsida</taxon>
        <taxon>Poales</taxon>
        <taxon>Poaceae</taxon>
        <taxon>PACMAD clade</taxon>
        <taxon>Panicoideae</taxon>
        <taxon>Panicodae</taxon>
        <taxon>Paniceae</taxon>
        <taxon>Dichantheliinae</taxon>
        <taxon>Dichanthelium</taxon>
    </lineage>
</organism>
<evidence type="ECO:0000313" key="2">
    <source>
        <dbReference type="Proteomes" id="UP000095767"/>
    </source>
</evidence>
<sequence>LEQILLRLPVKSPMGFKSACKSWCNTIASPRFEQCHLQLSKARQPSMLVLPFLVVTHPLRMERIMFFGYPGYGAEAELVHEKSWSTGIDCFRRPTHCNGLVMVAAGHSSQISVCKTNSNGRRKKHFALSLYSNFTLPTVLLH</sequence>
<accession>A0A1E5UK17</accession>
<dbReference type="AlphaFoldDB" id="A0A1E5UK17"/>
<feature type="non-terminal residue" evidence="1">
    <location>
        <position position="1"/>
    </location>
</feature>
<dbReference type="OrthoDB" id="724345at2759"/>
<proteinExistence type="predicted"/>